<comment type="caution">
    <text evidence="2">The sequence shown here is derived from an EMBL/GenBank/DDBJ whole genome shotgun (WGS) entry which is preliminary data.</text>
</comment>
<dbReference type="Proteomes" id="UP001628156">
    <property type="component" value="Unassembled WGS sequence"/>
</dbReference>
<evidence type="ECO:0000313" key="3">
    <source>
        <dbReference type="Proteomes" id="UP001628156"/>
    </source>
</evidence>
<name>A0ABQ0DZ71_9EUKA</name>
<dbReference type="PANTHER" id="PTHR12752">
    <property type="entry name" value="PHOSPHOINOSITOL 3-PHOSPHATE-BINDING PROTEIN"/>
    <property type="match status" value="1"/>
</dbReference>
<dbReference type="Gene3D" id="2.30.29.30">
    <property type="entry name" value="Pleckstrin-homology domain (PH domain)/Phosphotyrosine-binding domain (PTB)"/>
    <property type="match status" value="1"/>
</dbReference>
<evidence type="ECO:0000313" key="2">
    <source>
        <dbReference type="EMBL" id="GAB1228047.1"/>
    </source>
</evidence>
<dbReference type="InterPro" id="IPR011993">
    <property type="entry name" value="PH-like_dom_sf"/>
</dbReference>
<proteinExistence type="predicted"/>
<keyword evidence="3" id="KW-1185">Reference proteome</keyword>
<evidence type="ECO:0000259" key="1">
    <source>
        <dbReference type="Pfam" id="PF00169"/>
    </source>
</evidence>
<dbReference type="EMBL" id="BAAFRS010000370">
    <property type="protein sequence ID" value="GAB1228047.1"/>
    <property type="molecule type" value="Genomic_DNA"/>
</dbReference>
<feature type="domain" description="PH" evidence="1">
    <location>
        <begin position="26"/>
        <end position="117"/>
    </location>
</feature>
<dbReference type="InterPro" id="IPR001849">
    <property type="entry name" value="PH_domain"/>
</dbReference>
<organism evidence="2 3">
    <name type="scientific">Entamoeba nuttalli</name>
    <dbReference type="NCBI Taxonomy" id="412467"/>
    <lineage>
        <taxon>Eukaryota</taxon>
        <taxon>Amoebozoa</taxon>
        <taxon>Evosea</taxon>
        <taxon>Archamoebae</taxon>
        <taxon>Mastigamoebida</taxon>
        <taxon>Entamoebidae</taxon>
        <taxon>Entamoeba</taxon>
    </lineage>
</organism>
<dbReference type="PANTHER" id="PTHR12752:SF9">
    <property type="entry name" value="KRAMER, ISOFORM I"/>
    <property type="match status" value="1"/>
</dbReference>
<accession>A0ABQ0DZ71</accession>
<dbReference type="Pfam" id="PF00169">
    <property type="entry name" value="PH"/>
    <property type="match status" value="1"/>
</dbReference>
<dbReference type="SUPFAM" id="SSF50729">
    <property type="entry name" value="PH domain-like"/>
    <property type="match status" value="1"/>
</dbReference>
<protein>
    <recommendedName>
        <fullName evidence="1">PH domain-containing protein</fullName>
    </recommendedName>
</protein>
<sequence length="469" mass="53688">MPIMNELNVCVAQLQPSEFQCWGEKVGGSIRTWKKRYFVLKDRRIWYFSSCKDKAAKGYIDVPVGTEVNDVSGAKIAKHKPFAMTINSKGPKGYRLFVIICDNETDFKNFFEHIKAQTHEQKVPVSRIIPTSIVPSSMIQTPSLQPGALLNIDANMANYITSDGRKNLEHVKNYFSWVDSDDNLTKYWKYWTDNLPTKTSKQPLLKGEAVHYTISVSSKADHLKWRAFGNQRPMINPMANFFIGVGVQQEEIERIDEFGSLVRPQIIGSMIEITKNFGMSENWFFAGKFDISLIRQLSEDGSFTDRLFEWLAESHITEFCQFGREVNENPPVQSTFHFLIEGEMSSRVNKLLRATQKFGFPPIPNPILNIFKGLNQYYTYFVFGVTLCNQGFVRFSAMIADPTDDVVLSLLDAVRVPQETRKIHLSLLKDHTISVRYVEYSYLKNGCGRGTFNEGSDVYVQYYFGSDAQ</sequence>
<reference evidence="2 3" key="1">
    <citation type="journal article" date="2019" name="PLoS Negl. Trop. Dis.">
        <title>Whole genome sequencing of Entamoeba nuttalli reveals mammalian host-related molecular signatures and a novel octapeptide-repeat surface protein.</title>
        <authorList>
            <person name="Tanaka M."/>
            <person name="Makiuchi T."/>
            <person name="Komiyama T."/>
            <person name="Shiina T."/>
            <person name="Osaki K."/>
            <person name="Tachibana H."/>
        </authorList>
    </citation>
    <scope>NUCLEOTIDE SEQUENCE [LARGE SCALE GENOMIC DNA]</scope>
    <source>
        <strain evidence="2 3">P19-061405</strain>
    </source>
</reference>
<gene>
    <name evidence="2" type="ORF">ENUP19_0370G0017</name>
</gene>